<gene>
    <name evidence="1" type="ORF">QQX98_010494</name>
</gene>
<organism evidence="1 2">
    <name type="scientific">Neonectria punicea</name>
    <dbReference type="NCBI Taxonomy" id="979145"/>
    <lineage>
        <taxon>Eukaryota</taxon>
        <taxon>Fungi</taxon>
        <taxon>Dikarya</taxon>
        <taxon>Ascomycota</taxon>
        <taxon>Pezizomycotina</taxon>
        <taxon>Sordariomycetes</taxon>
        <taxon>Hypocreomycetidae</taxon>
        <taxon>Hypocreales</taxon>
        <taxon>Nectriaceae</taxon>
        <taxon>Neonectria</taxon>
    </lineage>
</organism>
<evidence type="ECO:0000313" key="1">
    <source>
        <dbReference type="EMBL" id="KAK7403722.1"/>
    </source>
</evidence>
<accession>A0ABR1GP96</accession>
<keyword evidence="2" id="KW-1185">Reference proteome</keyword>
<evidence type="ECO:0000313" key="2">
    <source>
        <dbReference type="Proteomes" id="UP001498476"/>
    </source>
</evidence>
<dbReference type="Proteomes" id="UP001498476">
    <property type="component" value="Unassembled WGS sequence"/>
</dbReference>
<reference evidence="1 2" key="1">
    <citation type="journal article" date="2025" name="Microbiol. Resour. Announc.">
        <title>Draft genome sequences for Neonectria magnoliae and Neonectria punicea, canker pathogens of Liriodendron tulipifera and Acer saccharum in West Virginia.</title>
        <authorList>
            <person name="Petronek H.M."/>
            <person name="Kasson M.T."/>
            <person name="Metheny A.M."/>
            <person name="Stauder C.M."/>
            <person name="Lovett B."/>
            <person name="Lynch S.C."/>
            <person name="Garnas J.R."/>
            <person name="Kasson L.R."/>
            <person name="Stajich J.E."/>
        </authorList>
    </citation>
    <scope>NUCLEOTIDE SEQUENCE [LARGE SCALE GENOMIC DNA]</scope>
    <source>
        <strain evidence="1 2">NRRL 64653</strain>
    </source>
</reference>
<feature type="non-terminal residue" evidence="1">
    <location>
        <position position="1"/>
    </location>
</feature>
<sequence>NASLLPPQRLTYFHVSNDLLTKLAKLAKRADAINAFLAYSLGQLALAPCTNCDENYNRDGSAMPFPDCVFLPTY</sequence>
<proteinExistence type="predicted"/>
<protein>
    <submittedName>
        <fullName evidence="1">Uncharacterized protein</fullName>
    </submittedName>
</protein>
<comment type="caution">
    <text evidence="1">The sequence shown here is derived from an EMBL/GenBank/DDBJ whole genome shotgun (WGS) entry which is preliminary data.</text>
</comment>
<dbReference type="EMBL" id="JAZAVJ010000232">
    <property type="protein sequence ID" value="KAK7403722.1"/>
    <property type="molecule type" value="Genomic_DNA"/>
</dbReference>
<name>A0ABR1GP96_9HYPO</name>